<dbReference type="STRING" id="1082933.A6B35_18565"/>
<feature type="transmembrane region" description="Helical" evidence="5">
    <location>
        <begin position="89"/>
        <end position="111"/>
    </location>
</feature>
<organism evidence="7 8">
    <name type="scientific">Mesorhizobium amorphae CCNWGS0123</name>
    <dbReference type="NCBI Taxonomy" id="1082933"/>
    <lineage>
        <taxon>Bacteria</taxon>
        <taxon>Pseudomonadati</taxon>
        <taxon>Pseudomonadota</taxon>
        <taxon>Alphaproteobacteria</taxon>
        <taxon>Hyphomicrobiales</taxon>
        <taxon>Phyllobacteriaceae</taxon>
        <taxon>Mesorhizobium</taxon>
    </lineage>
</organism>
<keyword evidence="2 5" id="KW-0812">Transmembrane</keyword>
<dbReference type="AlphaFoldDB" id="G6Y9G4"/>
<evidence type="ECO:0000313" key="8">
    <source>
        <dbReference type="Proteomes" id="UP000002949"/>
    </source>
</evidence>
<protein>
    <recommendedName>
        <fullName evidence="6">GtrA/DPMS transmembrane domain-containing protein</fullName>
    </recommendedName>
</protein>
<evidence type="ECO:0000313" key="7">
    <source>
        <dbReference type="EMBL" id="EHH11670.1"/>
    </source>
</evidence>
<dbReference type="RefSeq" id="WP_006202099.1">
    <property type="nucleotide sequence ID" value="NZ_AGSN01000101.1"/>
</dbReference>
<proteinExistence type="predicted"/>
<feature type="domain" description="GtrA/DPMS transmembrane" evidence="6">
    <location>
        <begin position="31"/>
        <end position="141"/>
    </location>
</feature>
<evidence type="ECO:0000259" key="6">
    <source>
        <dbReference type="Pfam" id="PF04138"/>
    </source>
</evidence>
<dbReference type="GO" id="GO:0000271">
    <property type="term" value="P:polysaccharide biosynthetic process"/>
    <property type="evidence" value="ECO:0007669"/>
    <property type="project" value="InterPro"/>
</dbReference>
<comment type="subcellular location">
    <subcellularLocation>
        <location evidence="1">Membrane</location>
        <topology evidence="1">Multi-pass membrane protein</topology>
    </subcellularLocation>
</comment>
<dbReference type="Proteomes" id="UP000002949">
    <property type="component" value="Unassembled WGS sequence"/>
</dbReference>
<dbReference type="Pfam" id="PF04138">
    <property type="entry name" value="GtrA_DPMS_TM"/>
    <property type="match status" value="1"/>
</dbReference>
<feature type="transmembrane region" description="Helical" evidence="5">
    <location>
        <begin position="30"/>
        <end position="50"/>
    </location>
</feature>
<name>G6Y9G4_9HYPH</name>
<feature type="transmembrane region" description="Helical" evidence="5">
    <location>
        <begin position="117"/>
        <end position="136"/>
    </location>
</feature>
<evidence type="ECO:0000256" key="4">
    <source>
        <dbReference type="ARBA" id="ARBA00023136"/>
    </source>
</evidence>
<evidence type="ECO:0000256" key="3">
    <source>
        <dbReference type="ARBA" id="ARBA00022989"/>
    </source>
</evidence>
<accession>G6Y9G4</accession>
<keyword evidence="4 5" id="KW-0472">Membrane</keyword>
<evidence type="ECO:0000256" key="2">
    <source>
        <dbReference type="ARBA" id="ARBA00022692"/>
    </source>
</evidence>
<dbReference type="PATRIC" id="fig|1082933.3.peg.2504"/>
<evidence type="ECO:0000256" key="5">
    <source>
        <dbReference type="SAM" id="Phobius"/>
    </source>
</evidence>
<dbReference type="eggNOG" id="ENOG5033KHF">
    <property type="taxonomic scope" value="Bacteria"/>
</dbReference>
<gene>
    <name evidence="7" type="ORF">MEA186_12918</name>
</gene>
<dbReference type="InterPro" id="IPR007267">
    <property type="entry name" value="GtrA_DPMS_TM"/>
</dbReference>
<keyword evidence="3 5" id="KW-1133">Transmembrane helix</keyword>
<reference evidence="7 8" key="1">
    <citation type="journal article" date="2012" name="J. Bacteriol.">
        <title>Draft Genome Sequence of Plant Growth-Promoting Rhizobium Mesorhizobium amorphae, Isolated from Zinc-Lead Mine Tailings.</title>
        <authorList>
            <person name="Hao X."/>
            <person name="Lin Y."/>
            <person name="Johnstone L."/>
            <person name="Baltrus D.A."/>
            <person name="Miller S.J."/>
            <person name="Wei G."/>
            <person name="Rensing C."/>
        </authorList>
    </citation>
    <scope>NUCLEOTIDE SEQUENCE [LARGE SCALE GENOMIC DNA]</scope>
    <source>
        <strain evidence="7 8">CCNWGS0123</strain>
    </source>
</reference>
<evidence type="ECO:0000256" key="1">
    <source>
        <dbReference type="ARBA" id="ARBA00004141"/>
    </source>
</evidence>
<feature type="transmembrane region" description="Helical" evidence="5">
    <location>
        <begin position="56"/>
        <end position="77"/>
    </location>
</feature>
<sequence>MPRTATTSGEQAGQERLAGARERPLLERGWRYTLVGLVCAITHNVIMIAVDQVGVHYLLGTVISFMAVTPLGYALHSRFTFAEPLRLKAFARFIGGVATAYPVSVAMMMVLCSGLGLGVAIATPIATVALFVWNFVAAHWAILPRLYLQPATVPTAPSRPANQQSVGNEE</sequence>
<dbReference type="OrthoDB" id="7597029at2"/>
<dbReference type="KEGG" id="mamo:A6B35_18565"/>
<dbReference type="EMBL" id="AGSN01000101">
    <property type="protein sequence ID" value="EHH11670.1"/>
    <property type="molecule type" value="Genomic_DNA"/>
</dbReference>
<keyword evidence="8" id="KW-1185">Reference proteome</keyword>
<dbReference type="GO" id="GO:0016020">
    <property type="term" value="C:membrane"/>
    <property type="evidence" value="ECO:0007669"/>
    <property type="project" value="UniProtKB-SubCell"/>
</dbReference>